<dbReference type="EMBL" id="JAHMHR010000007">
    <property type="protein sequence ID" value="KAK1689724.1"/>
    <property type="molecule type" value="Genomic_DNA"/>
</dbReference>
<reference evidence="2" key="1">
    <citation type="submission" date="2021-06" db="EMBL/GenBank/DDBJ databases">
        <title>Comparative genomics, transcriptomics and evolutionary studies reveal genomic signatures of adaptation to plant cell wall in hemibiotrophic fungi.</title>
        <authorList>
            <consortium name="DOE Joint Genome Institute"/>
            <person name="Baroncelli R."/>
            <person name="Diaz J.F."/>
            <person name="Benocci T."/>
            <person name="Peng M."/>
            <person name="Battaglia E."/>
            <person name="Haridas S."/>
            <person name="Andreopoulos W."/>
            <person name="Labutti K."/>
            <person name="Pangilinan J."/>
            <person name="Floch G.L."/>
            <person name="Makela M.R."/>
            <person name="Henrissat B."/>
            <person name="Grigoriev I.V."/>
            <person name="Crouch J.A."/>
            <person name="De Vries R.P."/>
            <person name="Sukno S.A."/>
            <person name="Thon M.R."/>
        </authorList>
    </citation>
    <scope>NUCLEOTIDE SEQUENCE</scope>
    <source>
        <strain evidence="2">CBS 193.32</strain>
    </source>
</reference>
<evidence type="ECO:0000313" key="2">
    <source>
        <dbReference type="EMBL" id="KAK1689724.1"/>
    </source>
</evidence>
<feature type="chain" id="PRO_5042529518" description="Secreted protein" evidence="1">
    <location>
        <begin position="21"/>
        <end position="109"/>
    </location>
</feature>
<keyword evidence="1" id="KW-0732">Signal</keyword>
<proteinExistence type="predicted"/>
<name>A0AAJ0EWB5_9PEZI</name>
<accession>A0AAJ0EWB5</accession>
<evidence type="ECO:0000313" key="3">
    <source>
        <dbReference type="Proteomes" id="UP001224890"/>
    </source>
</evidence>
<gene>
    <name evidence="2" type="ORF">BDP55DRAFT_651360</name>
</gene>
<comment type="caution">
    <text evidence="2">The sequence shown here is derived from an EMBL/GenBank/DDBJ whole genome shotgun (WGS) entry which is preliminary data.</text>
</comment>
<protein>
    <recommendedName>
        <fullName evidence="4">Secreted protein</fullName>
    </recommendedName>
</protein>
<keyword evidence="3" id="KW-1185">Reference proteome</keyword>
<dbReference type="Proteomes" id="UP001224890">
    <property type="component" value="Unassembled WGS sequence"/>
</dbReference>
<evidence type="ECO:0008006" key="4">
    <source>
        <dbReference type="Google" id="ProtNLM"/>
    </source>
</evidence>
<sequence>MWRCAAVAAAAAAILHIACHAPGPSQIRQEIPECYQEPLSIVYLHHVSSDSRVFQPHYVRLWLNTVLLTMRPAPLPHGPGTKRVGKKGAQRKTVTSLSRNLFPGPVLMC</sequence>
<dbReference type="GeneID" id="85458573"/>
<dbReference type="AlphaFoldDB" id="A0AAJ0EWB5"/>
<organism evidence="2 3">
    <name type="scientific">Colletotrichum godetiae</name>
    <dbReference type="NCBI Taxonomy" id="1209918"/>
    <lineage>
        <taxon>Eukaryota</taxon>
        <taxon>Fungi</taxon>
        <taxon>Dikarya</taxon>
        <taxon>Ascomycota</taxon>
        <taxon>Pezizomycotina</taxon>
        <taxon>Sordariomycetes</taxon>
        <taxon>Hypocreomycetidae</taxon>
        <taxon>Glomerellales</taxon>
        <taxon>Glomerellaceae</taxon>
        <taxon>Colletotrichum</taxon>
        <taxon>Colletotrichum acutatum species complex</taxon>
    </lineage>
</organism>
<evidence type="ECO:0000256" key="1">
    <source>
        <dbReference type="SAM" id="SignalP"/>
    </source>
</evidence>
<dbReference type="RefSeq" id="XP_060433419.1">
    <property type="nucleotide sequence ID" value="XM_060574047.1"/>
</dbReference>
<feature type="signal peptide" evidence="1">
    <location>
        <begin position="1"/>
        <end position="20"/>
    </location>
</feature>